<dbReference type="OrthoDB" id="9782559at2"/>
<reference evidence="2 3" key="1">
    <citation type="submission" date="2016-12" db="EMBL/GenBank/DDBJ databases">
        <title>Isolation and genomic insights into novel planktonic Zetaproteobacteria from stratified waters of the Chesapeake Bay.</title>
        <authorList>
            <person name="McAllister S.M."/>
            <person name="Kato S."/>
            <person name="Chan C.S."/>
            <person name="Chiu B.K."/>
            <person name="Field E.K."/>
        </authorList>
    </citation>
    <scope>NUCLEOTIDE SEQUENCE [LARGE SCALE GENOMIC DNA]</scope>
    <source>
        <strain evidence="2 3">CP-5</strain>
    </source>
</reference>
<feature type="transmembrane region" description="Helical" evidence="1">
    <location>
        <begin position="171"/>
        <end position="191"/>
    </location>
</feature>
<protein>
    <submittedName>
        <fullName evidence="2">Putative membrane protein</fullName>
    </submittedName>
</protein>
<feature type="transmembrane region" description="Helical" evidence="1">
    <location>
        <begin position="147"/>
        <end position="165"/>
    </location>
</feature>
<keyword evidence="1" id="KW-0812">Transmembrane</keyword>
<evidence type="ECO:0000313" key="3">
    <source>
        <dbReference type="Proteomes" id="UP000231701"/>
    </source>
</evidence>
<feature type="transmembrane region" description="Helical" evidence="1">
    <location>
        <begin position="123"/>
        <end position="140"/>
    </location>
</feature>
<dbReference type="InterPro" id="IPR011672">
    <property type="entry name" value="DUF1614"/>
</dbReference>
<feature type="transmembrane region" description="Helical" evidence="1">
    <location>
        <begin position="48"/>
        <end position="67"/>
    </location>
</feature>
<keyword evidence="1" id="KW-1133">Transmembrane helix</keyword>
<dbReference type="Pfam" id="PF07758">
    <property type="entry name" value="DUF1614"/>
    <property type="match status" value="1"/>
</dbReference>
<proteinExistence type="predicted"/>
<dbReference type="AlphaFoldDB" id="A0A2K8L6M4"/>
<evidence type="ECO:0000256" key="1">
    <source>
        <dbReference type="SAM" id="Phobius"/>
    </source>
</evidence>
<dbReference type="Proteomes" id="UP000231701">
    <property type="component" value="Chromosome"/>
</dbReference>
<organism evidence="2 3">
    <name type="scientific">Mariprofundus aestuarium</name>
    <dbReference type="NCBI Taxonomy" id="1921086"/>
    <lineage>
        <taxon>Bacteria</taxon>
        <taxon>Pseudomonadati</taxon>
        <taxon>Pseudomonadota</taxon>
        <taxon>Candidatius Mariprofundia</taxon>
        <taxon>Mariprofundales</taxon>
        <taxon>Mariprofundaceae</taxon>
        <taxon>Mariprofundus</taxon>
    </lineage>
</organism>
<dbReference type="KEGG" id="maes:Ga0123461_2209"/>
<sequence length="226" mass="23407">MSLPPSPVRLFVLIVLSILVGTLLLSLVQLGLISLIVEKLGLSPAQGVMFLVFSLIGSTLNLPVISIKAEHPEGGLKPDNVQEILGVPIPQFQGKTLIAVNVGGCLIPLVFSASLIYRFPLELSLLLLSVGLCSIICFLASRPIPGIGIGMMPLVAPVTAAIIAITFGGEYAAPLAYITGTFGVIIGADLMHMRDISRLGAPIASIGGAGTFDGIFLTGIVAVLLT</sequence>
<evidence type="ECO:0000313" key="2">
    <source>
        <dbReference type="EMBL" id="ATX80614.1"/>
    </source>
</evidence>
<accession>A0A2K8L6M4</accession>
<dbReference type="RefSeq" id="WP_100278362.1">
    <property type="nucleotide sequence ID" value="NZ_CP018799.1"/>
</dbReference>
<name>A0A2K8L6M4_MARES</name>
<dbReference type="EMBL" id="CP018799">
    <property type="protein sequence ID" value="ATX80614.1"/>
    <property type="molecule type" value="Genomic_DNA"/>
</dbReference>
<feature type="transmembrane region" description="Helical" evidence="1">
    <location>
        <begin position="97"/>
        <end position="117"/>
    </location>
</feature>
<keyword evidence="1" id="KW-0472">Membrane</keyword>
<feature type="transmembrane region" description="Helical" evidence="1">
    <location>
        <begin position="12"/>
        <end position="36"/>
    </location>
</feature>
<keyword evidence="3" id="KW-1185">Reference proteome</keyword>
<feature type="transmembrane region" description="Helical" evidence="1">
    <location>
        <begin position="203"/>
        <end position="225"/>
    </location>
</feature>
<gene>
    <name evidence="2" type="ORF">Ga0123461_2209</name>
</gene>